<gene>
    <name evidence="1" type="ORF">ACD_3C00099G0002</name>
</gene>
<proteinExistence type="predicted"/>
<dbReference type="AlphaFoldDB" id="K2FYW1"/>
<sequence length="491" mass="61022">MGYNEHWYNDIAKVDVIEKSWKDIKWLQEKSIRDKTIRYLNQEHIRKLPPNEFNTLVVSLKSYLSHIDYETKIIDTKFEELRQKVLEESKNKTASLREIYEARQISTAFETRNPWDVSRYIDSRLDNWMENFERMIWWPNNFAKLLALTSFWTAKQLWKWMSWLLRLWEEISSASEEYSNWNLSAGEKIILILKTIWIEWLRAFWMIPAWVVSKWLSTSSVLPKLWRALEWLEIGRWWKIIFKTIMNERWSVVLRNWKEALKESKEIYSKYPFLKEYKDFLWELRGKDIFWEWQNAIIERHPYREDLVVKIAKPWKVDSLELEYKSHEQFYITLRKWAKEFKGQISEEIKIPYVRKWLQEKQWIFEMEKIQWQNLATKFYREHYSKELSKYPKKYLDKLTDWQFEVLIDKEKLRKVPIMLLDWDFSGKMISKEMKYFFDSKTHWTELWNVLDFLEWKWLKHTDLHPWNVMVDNNWNTFIIDFWKVLIKSKR</sequence>
<dbReference type="InterPro" id="IPR011009">
    <property type="entry name" value="Kinase-like_dom_sf"/>
</dbReference>
<reference evidence="1" key="1">
    <citation type="journal article" date="2012" name="Science">
        <title>Fermentation, hydrogen, and sulfur metabolism in multiple uncultivated bacterial phyla.</title>
        <authorList>
            <person name="Wrighton K.C."/>
            <person name="Thomas B.C."/>
            <person name="Sharon I."/>
            <person name="Miller C.S."/>
            <person name="Castelle C.J."/>
            <person name="VerBerkmoes N.C."/>
            <person name="Wilkins M.J."/>
            <person name="Hettich R.L."/>
            <person name="Lipton M.S."/>
            <person name="Williams K.H."/>
            <person name="Long P.E."/>
            <person name="Banfield J.F."/>
        </authorList>
    </citation>
    <scope>NUCLEOTIDE SEQUENCE [LARGE SCALE GENOMIC DNA]</scope>
</reference>
<evidence type="ECO:0008006" key="2">
    <source>
        <dbReference type="Google" id="ProtNLM"/>
    </source>
</evidence>
<organism evidence="1">
    <name type="scientific">uncultured bacterium</name>
    <name type="common">gcode 4</name>
    <dbReference type="NCBI Taxonomy" id="1234023"/>
    <lineage>
        <taxon>Bacteria</taxon>
        <taxon>environmental samples</taxon>
    </lineage>
</organism>
<evidence type="ECO:0000313" key="1">
    <source>
        <dbReference type="EMBL" id="EKE28113.1"/>
    </source>
</evidence>
<protein>
    <recommendedName>
        <fullName evidence="2">Protein kinase domain-containing protein</fullName>
    </recommendedName>
</protein>
<accession>K2FYW1</accession>
<dbReference type="SUPFAM" id="SSF56112">
    <property type="entry name" value="Protein kinase-like (PK-like)"/>
    <property type="match status" value="1"/>
</dbReference>
<name>K2FYW1_9BACT</name>
<comment type="caution">
    <text evidence="1">The sequence shown here is derived from an EMBL/GenBank/DDBJ whole genome shotgun (WGS) entry which is preliminary data.</text>
</comment>
<dbReference type="EMBL" id="AMFJ01000373">
    <property type="protein sequence ID" value="EKE28113.1"/>
    <property type="molecule type" value="Genomic_DNA"/>
</dbReference>